<dbReference type="InterPro" id="IPR036237">
    <property type="entry name" value="Xyl_isomerase-like_sf"/>
</dbReference>
<protein>
    <recommendedName>
        <fullName evidence="1">UPF0276 protein J2X04_000866</fullName>
    </recommendedName>
</protein>
<dbReference type="SUPFAM" id="SSF51658">
    <property type="entry name" value="Xylose isomerase-like"/>
    <property type="match status" value="1"/>
</dbReference>
<dbReference type="Pfam" id="PF05114">
    <property type="entry name" value="MbnB_TglH_ChrH"/>
    <property type="match status" value="1"/>
</dbReference>
<reference evidence="2 3" key="1">
    <citation type="submission" date="2023-07" db="EMBL/GenBank/DDBJ databases">
        <title>Sorghum-associated microbial communities from plants grown in Nebraska, USA.</title>
        <authorList>
            <person name="Schachtman D."/>
        </authorList>
    </citation>
    <scope>NUCLEOTIDE SEQUENCE [LARGE SCALE GENOMIC DNA]</scope>
    <source>
        <strain evidence="2 3">BE187</strain>
    </source>
</reference>
<keyword evidence="3" id="KW-1185">Reference proteome</keyword>
<gene>
    <name evidence="2" type="ORF">J2X04_000866</name>
</gene>
<comment type="caution">
    <text evidence="2">The sequence shown here is derived from an EMBL/GenBank/DDBJ whole genome shotgun (WGS) entry which is preliminary data.</text>
</comment>
<dbReference type="PANTHER" id="PTHR42194">
    <property type="entry name" value="UPF0276 PROTEIN HI_1600"/>
    <property type="match status" value="1"/>
</dbReference>
<name>A0ABU1VM11_9GAMM</name>
<proteinExistence type="inferred from homology"/>
<dbReference type="NCBIfam" id="NF003818">
    <property type="entry name" value="PRK05409.1"/>
    <property type="match status" value="1"/>
</dbReference>
<dbReference type="PANTHER" id="PTHR42194:SF1">
    <property type="entry name" value="UPF0276 PROTEIN HI_1600"/>
    <property type="match status" value="1"/>
</dbReference>
<evidence type="ECO:0000256" key="1">
    <source>
        <dbReference type="HAMAP-Rule" id="MF_00697"/>
    </source>
</evidence>
<organism evidence="2 3">
    <name type="scientific">Agrilutibacter niabensis</name>
    <dbReference type="NCBI Taxonomy" id="380628"/>
    <lineage>
        <taxon>Bacteria</taxon>
        <taxon>Pseudomonadati</taxon>
        <taxon>Pseudomonadota</taxon>
        <taxon>Gammaproteobacteria</taxon>
        <taxon>Lysobacterales</taxon>
        <taxon>Lysobacteraceae</taxon>
        <taxon>Agrilutibacter</taxon>
    </lineage>
</organism>
<accession>A0ABU1VM11</accession>
<evidence type="ECO:0000313" key="3">
    <source>
        <dbReference type="Proteomes" id="UP001267878"/>
    </source>
</evidence>
<dbReference type="EMBL" id="JAVDVW010000001">
    <property type="protein sequence ID" value="MDR7098519.1"/>
    <property type="molecule type" value="Genomic_DNA"/>
</dbReference>
<dbReference type="Proteomes" id="UP001267878">
    <property type="component" value="Unassembled WGS sequence"/>
</dbReference>
<sequence>MRTISSPTSAGLGLRRGLLPQLLAMKDGAVDFLEVAPDNWIGVGGQFGEQLAQLAARFPISAHGLSLSLGGTEPLDMDLLQRTREFNDRFDVALYSEHLSYTSDDGQLYDLMPIPFTDEAIRHVAARIRQVQDVLGRRIAVENVSYYAAPYQALAEIDFINAVLVEADTDLLLDVNNLYVNSINHGYDAEAFLARLPRERIAQYHIAGHYDEAIDLKVDTHGAPVKPDVWALLASAYRRFGVRPTLLERDFNFPPLKELLDETGRIRMMQVAYADRARLLEQSRVA</sequence>
<dbReference type="RefSeq" id="WP_310052493.1">
    <property type="nucleotide sequence ID" value="NZ_JAVDVW010000001.1"/>
</dbReference>
<dbReference type="InterPro" id="IPR007801">
    <property type="entry name" value="MbnB/TglH/ChrH"/>
</dbReference>
<dbReference type="Gene3D" id="3.20.20.150">
    <property type="entry name" value="Divalent-metal-dependent TIM barrel enzymes"/>
    <property type="match status" value="1"/>
</dbReference>
<dbReference type="HAMAP" id="MF_00697">
    <property type="entry name" value="UPF0276"/>
    <property type="match status" value="1"/>
</dbReference>
<evidence type="ECO:0000313" key="2">
    <source>
        <dbReference type="EMBL" id="MDR7098519.1"/>
    </source>
</evidence>
<comment type="similarity">
    <text evidence="1">Belongs to the UPF0276 family.</text>
</comment>